<evidence type="ECO:0000313" key="1">
    <source>
        <dbReference type="EMBL" id="CAB3768112.1"/>
    </source>
</evidence>
<dbReference type="EMBL" id="CADIKF010000055">
    <property type="protein sequence ID" value="CAB3768112.1"/>
    <property type="molecule type" value="Genomic_DNA"/>
</dbReference>
<dbReference type="RefSeq" id="WP_175114377.1">
    <property type="nucleotide sequence ID" value="NZ_CADIKF010000055.1"/>
</dbReference>
<reference evidence="1 2" key="1">
    <citation type="submission" date="2020-04" db="EMBL/GenBank/DDBJ databases">
        <authorList>
            <person name="De Canck E."/>
        </authorList>
    </citation>
    <scope>NUCLEOTIDE SEQUENCE [LARGE SCALE GENOMIC DNA]</scope>
    <source>
        <strain evidence="1 2">LMG 29739</strain>
    </source>
</reference>
<proteinExistence type="predicted"/>
<dbReference type="Proteomes" id="UP000494329">
    <property type="component" value="Unassembled WGS sequence"/>
</dbReference>
<accession>A0A6J5ESE8</accession>
<organism evidence="1 2">
    <name type="scientific">Paraburkholderia solisilvae</name>
    <dbReference type="NCBI Taxonomy" id="624376"/>
    <lineage>
        <taxon>Bacteria</taxon>
        <taxon>Pseudomonadati</taxon>
        <taxon>Pseudomonadota</taxon>
        <taxon>Betaproteobacteria</taxon>
        <taxon>Burkholderiales</taxon>
        <taxon>Burkholderiaceae</taxon>
        <taxon>Paraburkholderia</taxon>
    </lineage>
</organism>
<evidence type="ECO:0000313" key="2">
    <source>
        <dbReference type="Proteomes" id="UP000494329"/>
    </source>
</evidence>
<name>A0A6J5ESE8_9BURK</name>
<sequence length="150" mass="16989">MAAANNKKRLSKSERFKTLKTVLSDAPEGHSTFHPAHPQPAQPYMPWDSVDRWLGDAGFFKAGQPVTISLDCARRCLVITAPREEESQAAREAKRVEYERQRKVEHTAMSKAWKKSAADWKRERVSRKAEAEGLLKSLMGERAQQADARV</sequence>
<gene>
    <name evidence="1" type="ORF">LMG29739_05237</name>
</gene>
<keyword evidence="2" id="KW-1185">Reference proteome</keyword>
<dbReference type="AlphaFoldDB" id="A0A6J5ESE8"/>
<protein>
    <submittedName>
        <fullName evidence="1">Uncharacterized protein</fullName>
    </submittedName>
</protein>